<feature type="region of interest" description="Disordered" evidence="10">
    <location>
        <begin position="57"/>
        <end position="85"/>
    </location>
</feature>
<dbReference type="CDD" id="cd06171">
    <property type="entry name" value="Sigma70_r4"/>
    <property type="match status" value="1"/>
</dbReference>
<dbReference type="SUPFAM" id="SSF88659">
    <property type="entry name" value="Sigma3 and sigma4 domains of RNA polymerase sigma factors"/>
    <property type="match status" value="2"/>
</dbReference>
<proteinExistence type="predicted"/>
<dbReference type="InterPro" id="IPR007630">
    <property type="entry name" value="RNA_pol_sigma70_r4"/>
</dbReference>
<organism evidence="12">
    <name type="scientific">Streptomyces argenteolus</name>
    <dbReference type="NCBI Taxonomy" id="67274"/>
    <lineage>
        <taxon>Bacteria</taxon>
        <taxon>Bacillati</taxon>
        <taxon>Actinomycetota</taxon>
        <taxon>Actinomycetes</taxon>
        <taxon>Kitasatosporales</taxon>
        <taxon>Streptomycetaceae</taxon>
        <taxon>Streptomyces</taxon>
    </lineage>
</organism>
<keyword evidence="3 9" id="KW-0347">Helicase</keyword>
<dbReference type="Gene3D" id="3.40.50.300">
    <property type="entry name" value="P-loop containing nucleotide triphosphate hydrolases"/>
    <property type="match status" value="2"/>
</dbReference>
<evidence type="ECO:0000256" key="6">
    <source>
        <dbReference type="ARBA" id="ARBA00023082"/>
    </source>
</evidence>
<keyword evidence="4 9" id="KW-0067">ATP-binding</keyword>
<dbReference type="InterPro" id="IPR014017">
    <property type="entry name" value="DNA_helicase_UvrD-like_C"/>
</dbReference>
<protein>
    <submittedName>
        <fullName evidence="12">Putative DNA helicase</fullName>
    </submittedName>
</protein>
<feature type="domain" description="UvrD-like helicase ATP-binding" evidence="11">
    <location>
        <begin position="603"/>
        <end position="910"/>
    </location>
</feature>
<evidence type="ECO:0000256" key="7">
    <source>
        <dbReference type="ARBA" id="ARBA00023125"/>
    </source>
</evidence>
<dbReference type="GO" id="GO:0016787">
    <property type="term" value="F:hydrolase activity"/>
    <property type="evidence" value="ECO:0007669"/>
    <property type="project" value="UniProtKB-UniRule"/>
</dbReference>
<dbReference type="Pfam" id="PF00580">
    <property type="entry name" value="UvrD-helicase"/>
    <property type="match status" value="1"/>
</dbReference>
<keyword evidence="5" id="KW-0805">Transcription regulation</keyword>
<dbReference type="GO" id="GO:0006352">
    <property type="term" value="P:DNA-templated transcription initiation"/>
    <property type="evidence" value="ECO:0007669"/>
    <property type="project" value="InterPro"/>
</dbReference>
<sequence length="1064" mass="115776">MPGNTGRASRTGPFIPAGRDSFACRRCIDRPSGEKGVNPELSDPLIRPIGLTEGETATIRRNTTRHDAGVDLDAGDGTGTDAGRHDDVDLAVASARAVLEADRRRDDPARHLLRAEEEVGLAVLMRGRDRMDHEPGKGFAAGLAPLDERRRAFDALVLHNIRLVHAAVAPYLGQGVDREDLVQHGVLGVMRAAEKFDPRAGTRFSTYATWWIRQAVSRAVADEGSTIRIPAHVRDVVLKVAVACRRSRERGLRPRPQDLAAELDLPPDTVNLALRVSRPADSLDRVADGVRPAELAISLRDAIPGPEETLRAAFGRQWVDWLLEPLPARNADIVRRRNGVIKGEPQTLKDIGVLYGVTRERIRQNEKRALAVLRDRLGAPVKVPASRRGPFEQVFLLAVSSVFQSAYARLAPRSGAEVDAVVTGFHRVASAWAGRPVTVGAARDPRIRILRIGTNTAWYLLVLALGDDRKVLCSLLGVLPRERALVLARSRLFDLELVARPGRASSGIPEPAPEAGDRETRAGGPASGGSPDGSPDGSTSKSPDGRTGGPADGSQGTVWPASGGAGSAETGRPPSPGEIVLVDGPDELRSALSHPFVVWRSFLHPDQRRIAYQESYSGPVQLSGGAGTGKTIIALHRAAYLAHRVAASRTGGTVLLTTYARNLAEELDRRLVLLVDDANAYEHVEVSGIDRLALRVVRAALGHYPQLISRPDLIRRWDDAALRAGLPYGGSFLIREWEQVILAQDIRDEEQYLGCARPGRGTGLPRQRRAAIWRVIDEGTERLRSEERRTYLQLADEAARLLREKRVPPYRHVIVDEAQDLHPAQWRLLRAAVAPGPDDLFLVGDPHQRIHDHRVSLSALGINVRGRSRRVKVHYRTTQEILDWAVPLLDGRAVSGFDGTADDLSGYRSPIRGDKPTVFRAETADAEMEALADQVGTWLNGDVEPASIAVITRFFDMARTARDALTAAGIPATFMGGSGDRDAVRVGVMHKAKGLEFRCVAVVGVSAGVIPRPSVLTPEDEDAVTRALDVQRERSLLFVACTRARDRLYVSHTGSPSPFLSSTP</sequence>
<dbReference type="EMBL" id="AB307968">
    <property type="protein sequence ID" value="BAF98617.1"/>
    <property type="molecule type" value="Genomic_DNA"/>
</dbReference>
<dbReference type="GO" id="GO:0016987">
    <property type="term" value="F:sigma factor activity"/>
    <property type="evidence" value="ECO:0007669"/>
    <property type="project" value="UniProtKB-KW"/>
</dbReference>
<evidence type="ECO:0000256" key="9">
    <source>
        <dbReference type="PROSITE-ProRule" id="PRU00560"/>
    </source>
</evidence>
<evidence type="ECO:0000256" key="5">
    <source>
        <dbReference type="ARBA" id="ARBA00023015"/>
    </source>
</evidence>
<dbReference type="GO" id="GO:0003677">
    <property type="term" value="F:DNA binding"/>
    <property type="evidence" value="ECO:0007669"/>
    <property type="project" value="UniProtKB-KW"/>
</dbReference>
<dbReference type="GO" id="GO:0004386">
    <property type="term" value="F:helicase activity"/>
    <property type="evidence" value="ECO:0007669"/>
    <property type="project" value="UniProtKB-UniRule"/>
</dbReference>
<dbReference type="SUPFAM" id="SSF52540">
    <property type="entry name" value="P-loop containing nucleoside triphosphate hydrolases"/>
    <property type="match status" value="1"/>
</dbReference>
<dbReference type="Pfam" id="PF13361">
    <property type="entry name" value="UvrD_C"/>
    <property type="match status" value="1"/>
</dbReference>
<dbReference type="PANTHER" id="PTHR30603">
    <property type="entry name" value="RNA POLYMERASE SIGMA FACTOR RPO"/>
    <property type="match status" value="1"/>
</dbReference>
<dbReference type="Gene3D" id="1.10.601.10">
    <property type="entry name" value="RNA Polymerase Primary Sigma Factor"/>
    <property type="match status" value="1"/>
</dbReference>
<dbReference type="GO" id="GO:0005524">
    <property type="term" value="F:ATP binding"/>
    <property type="evidence" value="ECO:0007669"/>
    <property type="project" value="UniProtKB-UniRule"/>
</dbReference>
<dbReference type="Pfam" id="PF04545">
    <property type="entry name" value="Sigma70_r4"/>
    <property type="match status" value="1"/>
</dbReference>
<feature type="binding site" evidence="9">
    <location>
        <begin position="624"/>
        <end position="631"/>
    </location>
    <ligand>
        <name>ATP</name>
        <dbReference type="ChEBI" id="CHEBI:30616"/>
    </ligand>
</feature>
<dbReference type="PRINTS" id="PR00046">
    <property type="entry name" value="SIGMA70FCT"/>
</dbReference>
<reference evidence="12" key="1">
    <citation type="journal article" date="2007" name="Biosci. Biotechnol. Biochem.">
        <title>Cloning of the gene cluster responsible for biosynthesis of KS-505a (longestin), a unique tetraterpenoid.</title>
        <authorList>
            <person name="Hayashi Y."/>
            <person name="Onaka H."/>
            <person name="Itoh N."/>
            <person name="Seto H."/>
            <person name="Dairi T."/>
        </authorList>
    </citation>
    <scope>NUCLEOTIDE SEQUENCE</scope>
</reference>
<dbReference type="InterPro" id="IPR014284">
    <property type="entry name" value="RNA_pol_sigma-70_dom"/>
</dbReference>
<dbReference type="Pfam" id="PF04542">
    <property type="entry name" value="Sigma70_r2"/>
    <property type="match status" value="1"/>
</dbReference>
<name>A9ZNU0_9ACTN</name>
<keyword evidence="2 9" id="KW-0378">Hydrolase</keyword>
<dbReference type="PROSITE" id="PS51198">
    <property type="entry name" value="UVRD_HELICASE_ATP_BIND"/>
    <property type="match status" value="1"/>
</dbReference>
<evidence type="ECO:0000256" key="2">
    <source>
        <dbReference type="ARBA" id="ARBA00022801"/>
    </source>
</evidence>
<dbReference type="InterPro" id="IPR007627">
    <property type="entry name" value="RNA_pol_sigma70_r2"/>
</dbReference>
<dbReference type="NCBIfam" id="TIGR02937">
    <property type="entry name" value="sigma70-ECF"/>
    <property type="match status" value="1"/>
</dbReference>
<dbReference type="InterPro" id="IPR013324">
    <property type="entry name" value="RNA_pol_sigma_r3/r4-like"/>
</dbReference>
<feature type="compositionally biased region" description="Low complexity" evidence="10">
    <location>
        <begin position="532"/>
        <end position="542"/>
    </location>
</feature>
<dbReference type="InterPro" id="IPR013325">
    <property type="entry name" value="RNA_pol_sigma_r2"/>
</dbReference>
<evidence type="ECO:0000256" key="4">
    <source>
        <dbReference type="ARBA" id="ARBA00022840"/>
    </source>
</evidence>
<dbReference type="InterPro" id="IPR027417">
    <property type="entry name" value="P-loop_NTPase"/>
</dbReference>
<evidence type="ECO:0000313" key="12">
    <source>
        <dbReference type="EMBL" id="BAF98617.1"/>
    </source>
</evidence>
<dbReference type="InterPro" id="IPR014016">
    <property type="entry name" value="UvrD-like_ATP-bd"/>
</dbReference>
<keyword evidence="8" id="KW-0804">Transcription</keyword>
<dbReference type="SUPFAM" id="SSF88946">
    <property type="entry name" value="Sigma2 domain of RNA polymerase sigma factors"/>
    <property type="match status" value="1"/>
</dbReference>
<evidence type="ECO:0000256" key="1">
    <source>
        <dbReference type="ARBA" id="ARBA00022741"/>
    </source>
</evidence>
<evidence type="ECO:0000256" key="10">
    <source>
        <dbReference type="SAM" id="MobiDB-lite"/>
    </source>
</evidence>
<dbReference type="Gene3D" id="1.10.10.10">
    <property type="entry name" value="Winged helix-like DNA-binding domain superfamily/Winged helix DNA-binding domain"/>
    <property type="match status" value="1"/>
</dbReference>
<evidence type="ECO:0000256" key="3">
    <source>
        <dbReference type="ARBA" id="ARBA00022806"/>
    </source>
</evidence>
<feature type="region of interest" description="Disordered" evidence="10">
    <location>
        <begin position="503"/>
        <end position="582"/>
    </location>
</feature>
<dbReference type="InterPro" id="IPR050239">
    <property type="entry name" value="Sigma-70_RNA_pol_init_factors"/>
</dbReference>
<evidence type="ECO:0000259" key="11">
    <source>
        <dbReference type="PROSITE" id="PS51198"/>
    </source>
</evidence>
<accession>A9ZNU0</accession>
<keyword evidence="7" id="KW-0238">DNA-binding</keyword>
<dbReference type="AlphaFoldDB" id="A9ZNU0"/>
<dbReference type="PANTHER" id="PTHR30603:SF47">
    <property type="entry name" value="RNA POLYMERASE SIGMA FACTOR SIGD, CHLOROPLASTIC"/>
    <property type="match status" value="1"/>
</dbReference>
<keyword evidence="6" id="KW-0731">Sigma factor</keyword>
<keyword evidence="1 9" id="KW-0547">Nucleotide-binding</keyword>
<evidence type="ECO:0000256" key="8">
    <source>
        <dbReference type="ARBA" id="ARBA00023163"/>
    </source>
</evidence>
<dbReference type="InterPro" id="IPR000943">
    <property type="entry name" value="RNA_pol_sigma70"/>
</dbReference>
<dbReference type="InterPro" id="IPR036388">
    <property type="entry name" value="WH-like_DNA-bd_sf"/>
</dbReference>